<gene>
    <name evidence="2" type="ORF">SAMN05444164_2469</name>
</gene>
<dbReference type="InterPro" id="IPR001173">
    <property type="entry name" value="Glyco_trans_2-like"/>
</dbReference>
<dbReference type="GO" id="GO:0006487">
    <property type="term" value="P:protein N-linked glycosylation"/>
    <property type="evidence" value="ECO:0007669"/>
    <property type="project" value="TreeGrafter"/>
</dbReference>
<dbReference type="PANTHER" id="PTHR10859:SF91">
    <property type="entry name" value="DOLICHYL-PHOSPHATE BETA-GLUCOSYLTRANSFERASE"/>
    <property type="match status" value="1"/>
</dbReference>
<sequence length="282" mass="31850">MDAQQISLTSDALASAELPISIVIPVFNEQGVLEANAKALASYFDSAFGSGNWMFVFVDNGSSDATPTLLRSFIGLWPLTRVITLSKPNYGAALKAGLRATTTKWVYMLDIEQWDLPFMSWAWRARNDHVLFVGSKRADPTLNFQQPYRRLLSAGLHFVLQVLFRYTGTDTHGQKLLNRASLGPTIAKCGLDRGMFDTELVLRAIRGGQPVVEAPIVCRESRPHRNAMVRKIVWNLFALNRLRRVMRDVPFEGAMRYRRVSRDDLLAEHKTHSTVLFEDEHA</sequence>
<dbReference type="GO" id="GO:0016740">
    <property type="term" value="F:transferase activity"/>
    <property type="evidence" value="ECO:0007669"/>
    <property type="project" value="UniProtKB-KW"/>
</dbReference>
<protein>
    <submittedName>
        <fullName evidence="2">Glycosyltransferase involved in cell wall bisynthesis</fullName>
    </submittedName>
</protein>
<dbReference type="SUPFAM" id="SSF53448">
    <property type="entry name" value="Nucleotide-diphospho-sugar transferases"/>
    <property type="match status" value="1"/>
</dbReference>
<dbReference type="AlphaFoldDB" id="A0A1H4UIR4"/>
<name>A0A1H4UIR4_9BRAD</name>
<dbReference type="PANTHER" id="PTHR10859">
    <property type="entry name" value="GLYCOSYL TRANSFERASE"/>
    <property type="match status" value="1"/>
</dbReference>
<reference evidence="2 3" key="1">
    <citation type="submission" date="2016-10" db="EMBL/GenBank/DDBJ databases">
        <authorList>
            <person name="de Groot N.N."/>
        </authorList>
    </citation>
    <scope>NUCLEOTIDE SEQUENCE [LARGE SCALE GENOMIC DNA]</scope>
    <source>
        <strain evidence="2 3">MT12</strain>
    </source>
</reference>
<evidence type="ECO:0000313" key="3">
    <source>
        <dbReference type="Proteomes" id="UP000198992"/>
    </source>
</evidence>
<dbReference type="EMBL" id="FNTH01000001">
    <property type="protein sequence ID" value="SEC68557.1"/>
    <property type="molecule type" value="Genomic_DNA"/>
</dbReference>
<feature type="domain" description="Glycosyltransferase 2-like" evidence="1">
    <location>
        <begin position="21"/>
        <end position="110"/>
    </location>
</feature>
<keyword evidence="2" id="KW-0808">Transferase</keyword>
<dbReference type="Proteomes" id="UP000198992">
    <property type="component" value="Unassembled WGS sequence"/>
</dbReference>
<accession>A0A1H4UIR4</accession>
<dbReference type="Gene3D" id="3.90.550.10">
    <property type="entry name" value="Spore Coat Polysaccharide Biosynthesis Protein SpsA, Chain A"/>
    <property type="match status" value="1"/>
</dbReference>
<dbReference type="InterPro" id="IPR029044">
    <property type="entry name" value="Nucleotide-diphossugar_trans"/>
</dbReference>
<evidence type="ECO:0000259" key="1">
    <source>
        <dbReference type="Pfam" id="PF00535"/>
    </source>
</evidence>
<dbReference type="RefSeq" id="WP_171947675.1">
    <property type="nucleotide sequence ID" value="NZ_FNTH01000001.1"/>
</dbReference>
<proteinExistence type="predicted"/>
<organism evidence="2 3">
    <name type="scientific">Bradyrhizobium erythrophlei</name>
    <dbReference type="NCBI Taxonomy" id="1437360"/>
    <lineage>
        <taxon>Bacteria</taxon>
        <taxon>Pseudomonadati</taxon>
        <taxon>Pseudomonadota</taxon>
        <taxon>Alphaproteobacteria</taxon>
        <taxon>Hyphomicrobiales</taxon>
        <taxon>Nitrobacteraceae</taxon>
        <taxon>Bradyrhizobium</taxon>
    </lineage>
</organism>
<evidence type="ECO:0000313" key="2">
    <source>
        <dbReference type="EMBL" id="SEC68557.1"/>
    </source>
</evidence>
<dbReference type="Pfam" id="PF00535">
    <property type="entry name" value="Glycos_transf_2"/>
    <property type="match status" value="1"/>
</dbReference>
<dbReference type="CDD" id="cd04179">
    <property type="entry name" value="DPM_DPG-synthase_like"/>
    <property type="match status" value="1"/>
</dbReference>